<organism evidence="2 3">
    <name type="scientific">Colletotrichum godetiae</name>
    <dbReference type="NCBI Taxonomy" id="1209918"/>
    <lineage>
        <taxon>Eukaryota</taxon>
        <taxon>Fungi</taxon>
        <taxon>Dikarya</taxon>
        <taxon>Ascomycota</taxon>
        <taxon>Pezizomycotina</taxon>
        <taxon>Sordariomycetes</taxon>
        <taxon>Hypocreomycetidae</taxon>
        <taxon>Glomerellales</taxon>
        <taxon>Glomerellaceae</taxon>
        <taxon>Colletotrichum</taxon>
        <taxon>Colletotrichum acutatum species complex</taxon>
    </lineage>
</organism>
<dbReference type="Proteomes" id="UP001224890">
    <property type="component" value="Unassembled WGS sequence"/>
</dbReference>
<evidence type="ECO:0000256" key="1">
    <source>
        <dbReference type="SAM" id="SignalP"/>
    </source>
</evidence>
<dbReference type="AlphaFoldDB" id="A0AAJ0ABC5"/>
<name>A0AAJ0ABC5_9PEZI</name>
<dbReference type="GeneID" id="85451943"/>
<proteinExistence type="predicted"/>
<feature type="chain" id="PRO_5042553233" description="Secreted protein" evidence="1">
    <location>
        <begin position="24"/>
        <end position="95"/>
    </location>
</feature>
<evidence type="ECO:0000313" key="2">
    <source>
        <dbReference type="EMBL" id="KAK1657850.1"/>
    </source>
</evidence>
<reference evidence="2" key="1">
    <citation type="submission" date="2021-06" db="EMBL/GenBank/DDBJ databases">
        <title>Comparative genomics, transcriptomics and evolutionary studies reveal genomic signatures of adaptation to plant cell wall in hemibiotrophic fungi.</title>
        <authorList>
            <consortium name="DOE Joint Genome Institute"/>
            <person name="Baroncelli R."/>
            <person name="Diaz J.F."/>
            <person name="Benocci T."/>
            <person name="Peng M."/>
            <person name="Battaglia E."/>
            <person name="Haridas S."/>
            <person name="Andreopoulos W."/>
            <person name="Labutti K."/>
            <person name="Pangilinan J."/>
            <person name="Floch G.L."/>
            <person name="Makela M.R."/>
            <person name="Henrissat B."/>
            <person name="Grigoriev I.V."/>
            <person name="Crouch J.A."/>
            <person name="De Vries R.P."/>
            <person name="Sukno S.A."/>
            <person name="Thon M.R."/>
        </authorList>
    </citation>
    <scope>NUCLEOTIDE SEQUENCE</scope>
    <source>
        <strain evidence="2">CBS 193.32</strain>
    </source>
</reference>
<evidence type="ECO:0008006" key="4">
    <source>
        <dbReference type="Google" id="ProtNLM"/>
    </source>
</evidence>
<accession>A0AAJ0ABC5</accession>
<sequence>MSPRSRMMMMLMMFCSFLSPTANLPSLICIQPPSQTGQVCSPSAGRGTSQLENSALQQKENKHGIHAVSCKPAGPGEPQSLRLFALPNFSLEWVR</sequence>
<evidence type="ECO:0000313" key="3">
    <source>
        <dbReference type="Proteomes" id="UP001224890"/>
    </source>
</evidence>
<dbReference type="EMBL" id="JAHMHR010000083">
    <property type="protein sequence ID" value="KAK1657850.1"/>
    <property type="molecule type" value="Genomic_DNA"/>
</dbReference>
<dbReference type="RefSeq" id="XP_060422614.1">
    <property type="nucleotide sequence ID" value="XM_060567417.1"/>
</dbReference>
<comment type="caution">
    <text evidence="2">The sequence shown here is derived from an EMBL/GenBank/DDBJ whole genome shotgun (WGS) entry which is preliminary data.</text>
</comment>
<gene>
    <name evidence="2" type="ORF">BDP55DRAFT_416937</name>
</gene>
<protein>
    <recommendedName>
        <fullName evidence="4">Secreted protein</fullName>
    </recommendedName>
</protein>
<keyword evidence="1" id="KW-0732">Signal</keyword>
<feature type="signal peptide" evidence="1">
    <location>
        <begin position="1"/>
        <end position="23"/>
    </location>
</feature>
<keyword evidence="3" id="KW-1185">Reference proteome</keyword>